<accession>L1LGG7</accession>
<name>L1LGG7_THEEQ</name>
<sequence length="424" mass="46667">MYVNLHLAICGLAIFFLNPLSAVYSFDVDIRPSSESQSPEGAVDNSVPLTAEGSKEKIVLESQDFEASSDADDSSSKESTSDGSYYSDFKKFQQSGVEIDTEKSYTVSAMLPVGELLVLATPSGCALLDSPEADSSAKVEPLEFTFKVSELEDCGKLTDSILSELKSEISSNWELLSQSGSCKVGESFTTLKEIGLRTSPNGRDSYEYTETTTTPGDADQFATSFLASHLNVNLLPTTDDGVFVCHFDISESDSTQDDSKFEDFLNSLNDTISSNEFKELENKFKSVLEETKTRLDQEIDTGKKILDELSQHGIDSTECHKLSLDRCKSVSKCDVVSINGEETCFVSPRTIFWLADTNCGLQSRTALFSIARDLVSAGIMNEKHYQTMRQSYNASQICNAITHSYLSADITPKEDNIFNRAFEL</sequence>
<keyword evidence="2" id="KW-0732">Signal</keyword>
<feature type="compositionally biased region" description="Acidic residues" evidence="1">
    <location>
        <begin position="63"/>
        <end position="73"/>
    </location>
</feature>
<feature type="chain" id="PRO_5003952537" evidence="2">
    <location>
        <begin position="26"/>
        <end position="424"/>
    </location>
</feature>
<feature type="region of interest" description="Disordered" evidence="1">
    <location>
        <begin position="34"/>
        <end position="84"/>
    </location>
</feature>
<keyword evidence="4" id="KW-1185">Reference proteome</keyword>
<gene>
    <name evidence="3" type="ORF">BEWA_043810</name>
</gene>
<evidence type="ECO:0000256" key="1">
    <source>
        <dbReference type="SAM" id="MobiDB-lite"/>
    </source>
</evidence>
<dbReference type="VEuPathDB" id="PiroplasmaDB:BEWA_043810"/>
<comment type="caution">
    <text evidence="3">The sequence shown here is derived from an EMBL/GenBank/DDBJ whole genome shotgun (WGS) entry which is preliminary data.</text>
</comment>
<dbReference type="AlphaFoldDB" id="L1LGG7"/>
<feature type="signal peptide" evidence="2">
    <location>
        <begin position="1"/>
        <end position="25"/>
    </location>
</feature>
<dbReference type="KEGG" id="beq:BEWA_043810"/>
<reference evidence="3 4" key="1">
    <citation type="journal article" date="2012" name="BMC Genomics">
        <title>Comparative genomic analysis and phylogenetic position of Theileria equi.</title>
        <authorList>
            <person name="Kappmeyer L.S."/>
            <person name="Thiagarajan M."/>
            <person name="Herndon D.R."/>
            <person name="Ramsay J.D."/>
            <person name="Caler E."/>
            <person name="Djikeng A."/>
            <person name="Gillespie J.J."/>
            <person name="Lau A.O."/>
            <person name="Roalson E.H."/>
            <person name="Silva J.C."/>
            <person name="Silva M.G."/>
            <person name="Suarez C.E."/>
            <person name="Ueti M.W."/>
            <person name="Nene V.M."/>
            <person name="Mealey R.H."/>
            <person name="Knowles D.P."/>
            <person name="Brayton K.A."/>
        </authorList>
    </citation>
    <scope>NUCLEOTIDE SEQUENCE [LARGE SCALE GENOMIC DNA]</scope>
    <source>
        <strain evidence="3 4">WA</strain>
    </source>
</reference>
<evidence type="ECO:0000256" key="2">
    <source>
        <dbReference type="SAM" id="SignalP"/>
    </source>
</evidence>
<dbReference type="GeneID" id="15807788"/>
<dbReference type="RefSeq" id="XP_004833792.1">
    <property type="nucleotide sequence ID" value="XM_004833735.1"/>
</dbReference>
<evidence type="ECO:0000313" key="4">
    <source>
        <dbReference type="Proteomes" id="UP000031512"/>
    </source>
</evidence>
<protein>
    <submittedName>
        <fullName evidence="3">Signal peptide containing protein</fullName>
    </submittedName>
</protein>
<dbReference type="EMBL" id="ACOU01000002">
    <property type="protein sequence ID" value="EKX74340.1"/>
    <property type="molecule type" value="Genomic_DNA"/>
</dbReference>
<evidence type="ECO:0000313" key="3">
    <source>
        <dbReference type="EMBL" id="EKX74340.1"/>
    </source>
</evidence>
<proteinExistence type="predicted"/>
<dbReference type="OrthoDB" id="364617at2759"/>
<dbReference type="eggNOG" id="ENOG502QWVW">
    <property type="taxonomic scope" value="Eukaryota"/>
</dbReference>
<dbReference type="Proteomes" id="UP000031512">
    <property type="component" value="Unassembled WGS sequence"/>
</dbReference>
<organism evidence="3 4">
    <name type="scientific">Theileria equi strain WA</name>
    <dbReference type="NCBI Taxonomy" id="1537102"/>
    <lineage>
        <taxon>Eukaryota</taxon>
        <taxon>Sar</taxon>
        <taxon>Alveolata</taxon>
        <taxon>Apicomplexa</taxon>
        <taxon>Aconoidasida</taxon>
        <taxon>Piroplasmida</taxon>
        <taxon>Theileriidae</taxon>
        <taxon>Theileria</taxon>
    </lineage>
</organism>